<accession>A0A0E9R8M4</accession>
<sequence length="28" mass="3312">MAVQKRPARGTSEQRIKQPRFSILQFTH</sequence>
<proteinExistence type="predicted"/>
<reference evidence="2" key="1">
    <citation type="submission" date="2014-11" db="EMBL/GenBank/DDBJ databases">
        <authorList>
            <person name="Amaro Gonzalez C."/>
        </authorList>
    </citation>
    <scope>NUCLEOTIDE SEQUENCE</scope>
</reference>
<reference evidence="2" key="2">
    <citation type="journal article" date="2015" name="Fish Shellfish Immunol.">
        <title>Early steps in the European eel (Anguilla anguilla)-Vibrio vulnificus interaction in the gills: Role of the RtxA13 toxin.</title>
        <authorList>
            <person name="Callol A."/>
            <person name="Pajuelo D."/>
            <person name="Ebbesson L."/>
            <person name="Teles M."/>
            <person name="MacKenzie S."/>
            <person name="Amaro C."/>
        </authorList>
    </citation>
    <scope>NUCLEOTIDE SEQUENCE</scope>
</reference>
<evidence type="ECO:0000256" key="1">
    <source>
        <dbReference type="SAM" id="MobiDB-lite"/>
    </source>
</evidence>
<protein>
    <submittedName>
        <fullName evidence="2">Uncharacterized protein</fullName>
    </submittedName>
</protein>
<name>A0A0E9R8M4_ANGAN</name>
<organism evidence="2">
    <name type="scientific">Anguilla anguilla</name>
    <name type="common">European freshwater eel</name>
    <name type="synonym">Muraena anguilla</name>
    <dbReference type="NCBI Taxonomy" id="7936"/>
    <lineage>
        <taxon>Eukaryota</taxon>
        <taxon>Metazoa</taxon>
        <taxon>Chordata</taxon>
        <taxon>Craniata</taxon>
        <taxon>Vertebrata</taxon>
        <taxon>Euteleostomi</taxon>
        <taxon>Actinopterygii</taxon>
        <taxon>Neopterygii</taxon>
        <taxon>Teleostei</taxon>
        <taxon>Anguilliformes</taxon>
        <taxon>Anguillidae</taxon>
        <taxon>Anguilla</taxon>
    </lineage>
</organism>
<feature type="region of interest" description="Disordered" evidence="1">
    <location>
        <begin position="1"/>
        <end position="28"/>
    </location>
</feature>
<evidence type="ECO:0000313" key="2">
    <source>
        <dbReference type="EMBL" id="JAH25449.1"/>
    </source>
</evidence>
<dbReference type="EMBL" id="GBXM01083128">
    <property type="protein sequence ID" value="JAH25449.1"/>
    <property type="molecule type" value="Transcribed_RNA"/>
</dbReference>
<dbReference type="AlphaFoldDB" id="A0A0E9R8M4"/>